<name>K8PCY1_9BRAD</name>
<gene>
    <name evidence="1" type="ORF">HMPREF9695_02439</name>
</gene>
<sequence length="116" mass="12488">MDFCRLISRLLAVFAIVGLIVSPLTTPAAAKLLSAAEMSDMSTMSADMPCCPDTQKSNDCKDCPLRAMCTLNVAQAEPPMAVGVVTPLQTRKLFSAFDDRIADGFDRPPPDQPPRT</sequence>
<dbReference type="AlphaFoldDB" id="K8PCY1"/>
<dbReference type="HOGENOM" id="CLU_151148_0_0_5"/>
<keyword evidence="2" id="KW-1185">Reference proteome</keyword>
<reference evidence="1 2" key="1">
    <citation type="submission" date="2012-04" db="EMBL/GenBank/DDBJ databases">
        <title>The Genome Sequence of Afipia broomeae ATCC 49717.</title>
        <authorList>
            <consortium name="The Broad Institute Genome Sequencing Platform"/>
            <person name="Earl A."/>
            <person name="Ward D."/>
            <person name="Feldgarden M."/>
            <person name="Gevers D."/>
            <person name="Huys G."/>
            <person name="Walker B."/>
            <person name="Young S.K."/>
            <person name="Zeng Q."/>
            <person name="Gargeya S."/>
            <person name="Fitzgerald M."/>
            <person name="Haas B."/>
            <person name="Abouelleil A."/>
            <person name="Alvarado L."/>
            <person name="Arachchi H.M."/>
            <person name="Berlin A."/>
            <person name="Chapman S.B."/>
            <person name="Goldberg J."/>
            <person name="Griggs A."/>
            <person name="Gujja S."/>
            <person name="Hansen M."/>
            <person name="Howarth C."/>
            <person name="Imamovic A."/>
            <person name="Larimer J."/>
            <person name="McCowen C."/>
            <person name="Montmayeur A."/>
            <person name="Murphy C."/>
            <person name="Neiman D."/>
            <person name="Pearson M."/>
            <person name="Priest M."/>
            <person name="Roberts A."/>
            <person name="Saif S."/>
            <person name="Shea T."/>
            <person name="Sisk P."/>
            <person name="Sykes S."/>
            <person name="Wortman J."/>
            <person name="Nusbaum C."/>
            <person name="Birren B."/>
        </authorList>
    </citation>
    <scope>NUCLEOTIDE SEQUENCE [LARGE SCALE GENOMIC DNA]</scope>
    <source>
        <strain evidence="1 2">ATCC 49717</strain>
    </source>
</reference>
<accession>K8PCY1</accession>
<dbReference type="EMBL" id="AGWX01000003">
    <property type="protein sequence ID" value="EKS38599.1"/>
    <property type="molecule type" value="Genomic_DNA"/>
</dbReference>
<dbReference type="Proteomes" id="UP000001096">
    <property type="component" value="Unassembled WGS sequence"/>
</dbReference>
<protein>
    <submittedName>
        <fullName evidence="1">Uncharacterized protein</fullName>
    </submittedName>
</protein>
<organism evidence="1 2">
    <name type="scientific">Afipia broomeae ATCC 49717</name>
    <dbReference type="NCBI Taxonomy" id="883078"/>
    <lineage>
        <taxon>Bacteria</taxon>
        <taxon>Pseudomonadati</taxon>
        <taxon>Pseudomonadota</taxon>
        <taxon>Alphaproteobacteria</taxon>
        <taxon>Hyphomicrobiales</taxon>
        <taxon>Nitrobacteraceae</taxon>
        <taxon>Afipia</taxon>
    </lineage>
</organism>
<dbReference type="eggNOG" id="ENOG5032EZK">
    <property type="taxonomic scope" value="Bacteria"/>
</dbReference>
<evidence type="ECO:0000313" key="1">
    <source>
        <dbReference type="EMBL" id="EKS38599.1"/>
    </source>
</evidence>
<comment type="caution">
    <text evidence="1">The sequence shown here is derived from an EMBL/GenBank/DDBJ whole genome shotgun (WGS) entry which is preliminary data.</text>
</comment>
<proteinExistence type="predicted"/>
<evidence type="ECO:0000313" key="2">
    <source>
        <dbReference type="Proteomes" id="UP000001096"/>
    </source>
</evidence>